<evidence type="ECO:0000313" key="1">
    <source>
        <dbReference type="EMBL" id="KAJ8017189.1"/>
    </source>
</evidence>
<reference evidence="1" key="1">
    <citation type="submission" date="2021-05" db="EMBL/GenBank/DDBJ databases">
        <authorList>
            <person name="Pan Q."/>
            <person name="Jouanno E."/>
            <person name="Zahm M."/>
            <person name="Klopp C."/>
            <person name="Cabau C."/>
            <person name="Louis A."/>
            <person name="Berthelot C."/>
            <person name="Parey E."/>
            <person name="Roest Crollius H."/>
            <person name="Montfort J."/>
            <person name="Robinson-Rechavi M."/>
            <person name="Bouchez O."/>
            <person name="Lampietro C."/>
            <person name="Lopez Roques C."/>
            <person name="Donnadieu C."/>
            <person name="Postlethwait J."/>
            <person name="Bobe J."/>
            <person name="Dillon D."/>
            <person name="Chandos A."/>
            <person name="von Hippel F."/>
            <person name="Guiguen Y."/>
        </authorList>
    </citation>
    <scope>NUCLEOTIDE SEQUENCE</scope>
    <source>
        <strain evidence="1">YG-Jan2019</strain>
    </source>
</reference>
<evidence type="ECO:0000313" key="2">
    <source>
        <dbReference type="Proteomes" id="UP001157502"/>
    </source>
</evidence>
<gene>
    <name evidence="1" type="ORF">DPEC_G00015170</name>
</gene>
<proteinExistence type="predicted"/>
<dbReference type="EMBL" id="CM055728">
    <property type="protein sequence ID" value="KAJ8017189.1"/>
    <property type="molecule type" value="Genomic_DNA"/>
</dbReference>
<comment type="caution">
    <text evidence="1">The sequence shown here is derived from an EMBL/GenBank/DDBJ whole genome shotgun (WGS) entry which is preliminary data.</text>
</comment>
<organism evidence="1 2">
    <name type="scientific">Dallia pectoralis</name>
    <name type="common">Alaska blackfish</name>
    <dbReference type="NCBI Taxonomy" id="75939"/>
    <lineage>
        <taxon>Eukaryota</taxon>
        <taxon>Metazoa</taxon>
        <taxon>Chordata</taxon>
        <taxon>Craniata</taxon>
        <taxon>Vertebrata</taxon>
        <taxon>Euteleostomi</taxon>
        <taxon>Actinopterygii</taxon>
        <taxon>Neopterygii</taxon>
        <taxon>Teleostei</taxon>
        <taxon>Protacanthopterygii</taxon>
        <taxon>Esociformes</taxon>
        <taxon>Umbridae</taxon>
        <taxon>Dallia</taxon>
    </lineage>
</organism>
<keyword evidence="2" id="KW-1185">Reference proteome</keyword>
<dbReference type="Proteomes" id="UP001157502">
    <property type="component" value="Chromosome 1"/>
</dbReference>
<protein>
    <submittedName>
        <fullName evidence="1">Uncharacterized protein</fullName>
    </submittedName>
</protein>
<accession>A0ACC2HMB8</accession>
<name>A0ACC2HMB8_DALPE</name>
<sequence length="75" mass="8397">MGVMVSSSRLRREREHCLKTVAFYELQPGAATDEGGRLQPIRGGSNQLGPLDRVCIHRIDMITRVTSSMMSMVMM</sequence>